<feature type="transmembrane region" description="Helical" evidence="6">
    <location>
        <begin position="28"/>
        <end position="48"/>
    </location>
</feature>
<dbReference type="EMBL" id="JACCFW010000001">
    <property type="protein sequence ID" value="NYJ74299.1"/>
    <property type="molecule type" value="Genomic_DNA"/>
</dbReference>
<dbReference type="InterPro" id="IPR018076">
    <property type="entry name" value="T2SS_GspF_dom"/>
</dbReference>
<proteinExistence type="predicted"/>
<dbReference type="Pfam" id="PF00482">
    <property type="entry name" value="T2SSF"/>
    <property type="match status" value="1"/>
</dbReference>
<dbReference type="PANTHER" id="PTHR35007:SF2">
    <property type="entry name" value="PILUS ASSEMBLE PROTEIN"/>
    <property type="match status" value="1"/>
</dbReference>
<keyword evidence="4 6" id="KW-1133">Transmembrane helix</keyword>
<evidence type="ECO:0000256" key="1">
    <source>
        <dbReference type="ARBA" id="ARBA00004651"/>
    </source>
</evidence>
<dbReference type="Proteomes" id="UP000571817">
    <property type="component" value="Unassembled WGS sequence"/>
</dbReference>
<sequence length="323" mass="34434">MAAQGGQLQILSSCIAVRSMKGVPVSPMVVAGISACSLSLGLLCWAVLARSDGTHQRAVSNLARGFTAAEGGLAEGTVSSLAPVPAGHLVRRLTPPGSIRRLERLLARAGRPPAWPVDRLLGAKLLLAPLTAILSVLYISSNSGAMPLMIGMVCTIVVYFLPELLLHSRGQERSKAIALELADTLDQMTIAVEAGLGFDSAMARAASNGKGPLGQELVRTLQDIQVGMSRKEAYEGLAERAAVSDLRKFVRAVVQADKYGVAVADVLRTQAAEMRMKRRQRAEEKAMQIPVKVLFPLMMCILPVLFIVLLGPAAMDMMKAFSH</sequence>
<evidence type="ECO:0000259" key="7">
    <source>
        <dbReference type="Pfam" id="PF00482"/>
    </source>
</evidence>
<keyword evidence="9" id="KW-1185">Reference proteome</keyword>
<keyword evidence="2" id="KW-1003">Cell membrane</keyword>
<evidence type="ECO:0000256" key="3">
    <source>
        <dbReference type="ARBA" id="ARBA00022692"/>
    </source>
</evidence>
<comment type="caution">
    <text evidence="8">The sequence shown here is derived from an EMBL/GenBank/DDBJ whole genome shotgun (WGS) entry which is preliminary data.</text>
</comment>
<feature type="transmembrane region" description="Helical" evidence="6">
    <location>
        <begin position="145"/>
        <end position="166"/>
    </location>
</feature>
<dbReference type="GO" id="GO:0005886">
    <property type="term" value="C:plasma membrane"/>
    <property type="evidence" value="ECO:0007669"/>
    <property type="project" value="UniProtKB-SubCell"/>
</dbReference>
<name>A0A853DE87_9MICO</name>
<feature type="transmembrane region" description="Helical" evidence="6">
    <location>
        <begin position="121"/>
        <end position="139"/>
    </location>
</feature>
<feature type="domain" description="Type II secretion system protein GspF" evidence="7">
    <location>
        <begin position="185"/>
        <end position="310"/>
    </location>
</feature>
<comment type="subcellular location">
    <subcellularLocation>
        <location evidence="1">Cell membrane</location>
        <topology evidence="1">Multi-pass membrane protein</topology>
    </subcellularLocation>
</comment>
<keyword evidence="5 6" id="KW-0472">Membrane</keyword>
<reference evidence="8 9" key="1">
    <citation type="submission" date="2020-07" db="EMBL/GenBank/DDBJ databases">
        <title>Sequencing the genomes of 1000 actinobacteria strains.</title>
        <authorList>
            <person name="Klenk H.-P."/>
        </authorList>
    </citation>
    <scope>NUCLEOTIDE SEQUENCE [LARGE SCALE GENOMIC DNA]</scope>
    <source>
        <strain evidence="8 9">DSM 29531</strain>
    </source>
</reference>
<feature type="transmembrane region" description="Helical" evidence="6">
    <location>
        <begin position="293"/>
        <end position="315"/>
    </location>
</feature>
<evidence type="ECO:0000313" key="9">
    <source>
        <dbReference type="Proteomes" id="UP000571817"/>
    </source>
</evidence>
<evidence type="ECO:0000256" key="2">
    <source>
        <dbReference type="ARBA" id="ARBA00022475"/>
    </source>
</evidence>
<keyword evidence="3 6" id="KW-0812">Transmembrane</keyword>
<accession>A0A853DE87</accession>
<evidence type="ECO:0000313" key="8">
    <source>
        <dbReference type="EMBL" id="NYJ74299.1"/>
    </source>
</evidence>
<evidence type="ECO:0000256" key="6">
    <source>
        <dbReference type="SAM" id="Phobius"/>
    </source>
</evidence>
<evidence type="ECO:0000256" key="5">
    <source>
        <dbReference type="ARBA" id="ARBA00023136"/>
    </source>
</evidence>
<dbReference type="AlphaFoldDB" id="A0A853DE87"/>
<evidence type="ECO:0000256" key="4">
    <source>
        <dbReference type="ARBA" id="ARBA00022989"/>
    </source>
</evidence>
<organism evidence="8 9">
    <name type="scientific">Allobranchiibius huperziae</name>
    <dbReference type="NCBI Taxonomy" id="1874116"/>
    <lineage>
        <taxon>Bacteria</taxon>
        <taxon>Bacillati</taxon>
        <taxon>Actinomycetota</taxon>
        <taxon>Actinomycetes</taxon>
        <taxon>Micrococcales</taxon>
        <taxon>Dermacoccaceae</taxon>
        <taxon>Allobranchiibius</taxon>
    </lineage>
</organism>
<gene>
    <name evidence="8" type="ORF">HNR15_001262</name>
</gene>
<protein>
    <submittedName>
        <fullName evidence="8">Tight adherence protein C</fullName>
    </submittedName>
</protein>
<dbReference type="PANTHER" id="PTHR35007">
    <property type="entry name" value="INTEGRAL MEMBRANE PROTEIN-RELATED"/>
    <property type="match status" value="1"/>
</dbReference>